<feature type="region of interest" description="Disordered" evidence="1">
    <location>
        <begin position="184"/>
        <end position="224"/>
    </location>
</feature>
<organism evidence="2 3">
    <name type="scientific">Diabrotica balteata</name>
    <name type="common">Banded cucumber beetle</name>
    <dbReference type="NCBI Taxonomy" id="107213"/>
    <lineage>
        <taxon>Eukaryota</taxon>
        <taxon>Metazoa</taxon>
        <taxon>Ecdysozoa</taxon>
        <taxon>Arthropoda</taxon>
        <taxon>Hexapoda</taxon>
        <taxon>Insecta</taxon>
        <taxon>Pterygota</taxon>
        <taxon>Neoptera</taxon>
        <taxon>Endopterygota</taxon>
        <taxon>Coleoptera</taxon>
        <taxon>Polyphaga</taxon>
        <taxon>Cucujiformia</taxon>
        <taxon>Chrysomeloidea</taxon>
        <taxon>Chrysomelidae</taxon>
        <taxon>Galerucinae</taxon>
        <taxon>Diabroticina</taxon>
        <taxon>Diabroticites</taxon>
        <taxon>Diabrotica</taxon>
    </lineage>
</organism>
<dbReference type="OrthoDB" id="660555at2759"/>
<reference evidence="2" key="1">
    <citation type="submission" date="2022-01" db="EMBL/GenBank/DDBJ databases">
        <authorList>
            <person name="King R."/>
        </authorList>
    </citation>
    <scope>NUCLEOTIDE SEQUENCE</scope>
</reference>
<keyword evidence="3" id="KW-1185">Reference proteome</keyword>
<dbReference type="EMBL" id="OU898277">
    <property type="protein sequence ID" value="CAG9829436.1"/>
    <property type="molecule type" value="Genomic_DNA"/>
</dbReference>
<gene>
    <name evidence="2" type="ORF">DIABBA_LOCUS3248</name>
</gene>
<evidence type="ECO:0000313" key="3">
    <source>
        <dbReference type="Proteomes" id="UP001153709"/>
    </source>
</evidence>
<sequence>MLDLSLVLLYTMFYFNCRGPNVSILHLRTSTEPWETTTTSTFSSSTTHTAKSYFSRGAASSLPPLTKHQSLVGPSGAYKWQNSPSFHTTAEVNSPEMFVGIAKRELSPVRWHDREVDGVYLNKSGWVQVEQRSLDESKRLSSVDLTKIPPKRVPGKLTDYHFNSEPGSERPSVLSFQSTEYIRKSASPSPPLESPSLTPIISPPPAFQDKVEKDTEEPNYEKLKRLGSQCEDIELLEQKRHRFNMHKMVKQNS</sequence>
<protein>
    <submittedName>
        <fullName evidence="2">Uncharacterized protein</fullName>
    </submittedName>
</protein>
<dbReference type="AlphaFoldDB" id="A0A9N9X8S6"/>
<dbReference type="Proteomes" id="UP001153709">
    <property type="component" value="Chromosome 2"/>
</dbReference>
<accession>A0A9N9X8S6</accession>
<evidence type="ECO:0000256" key="1">
    <source>
        <dbReference type="SAM" id="MobiDB-lite"/>
    </source>
</evidence>
<evidence type="ECO:0000313" key="2">
    <source>
        <dbReference type="EMBL" id="CAG9829436.1"/>
    </source>
</evidence>
<proteinExistence type="predicted"/>
<name>A0A9N9X8S6_DIABA</name>